<name>A0A6M4GYQ7_9PROT</name>
<dbReference type="InterPro" id="IPR013656">
    <property type="entry name" value="PAS_4"/>
</dbReference>
<dbReference type="KEGG" id="uru:DSM104443_03486"/>
<dbReference type="InterPro" id="IPR043128">
    <property type="entry name" value="Rev_trsase/Diguanyl_cyclase"/>
</dbReference>
<dbReference type="RefSeq" id="WP_171094572.1">
    <property type="nucleotide sequence ID" value="NZ_CP053069.1"/>
</dbReference>
<dbReference type="Pfam" id="PF00563">
    <property type="entry name" value="EAL"/>
    <property type="match status" value="1"/>
</dbReference>
<dbReference type="CDD" id="cd00130">
    <property type="entry name" value="PAS"/>
    <property type="match status" value="1"/>
</dbReference>
<dbReference type="InterPro" id="IPR000700">
    <property type="entry name" value="PAS-assoc_C"/>
</dbReference>
<protein>
    <recommendedName>
        <fullName evidence="9">PAS domain S-box-containing protein/diguanylate cyclase (GGDEF)-like protein</fullName>
    </recommendedName>
</protein>
<reference evidence="7 8" key="1">
    <citation type="submission" date="2020-04" db="EMBL/GenBank/DDBJ databases">
        <title>Usitatibacter rugosus gen. nov., sp. nov. and Usitatibacter palustris sp. nov., novel members of Usitatibacteraceae fam. nov. within the order Nitrosomonadales isolated from soil.</title>
        <authorList>
            <person name="Huber K.J."/>
            <person name="Neumann-Schaal M."/>
            <person name="Geppert A."/>
            <person name="Luckner M."/>
            <person name="Wanner G."/>
            <person name="Overmann J."/>
        </authorList>
    </citation>
    <scope>NUCLEOTIDE SEQUENCE [LARGE SCALE GENOMIC DNA]</scope>
    <source>
        <strain evidence="7 8">0125_3</strain>
    </source>
</reference>
<dbReference type="FunFam" id="3.20.20.450:FF:000001">
    <property type="entry name" value="Cyclic di-GMP phosphodiesterase yahA"/>
    <property type="match status" value="1"/>
</dbReference>
<dbReference type="PROSITE" id="PS50883">
    <property type="entry name" value="EAL"/>
    <property type="match status" value="1"/>
</dbReference>
<dbReference type="SMART" id="SM00052">
    <property type="entry name" value="EAL"/>
    <property type="match status" value="1"/>
</dbReference>
<evidence type="ECO:0000313" key="7">
    <source>
        <dbReference type="EMBL" id="QJR12400.1"/>
    </source>
</evidence>
<dbReference type="InterPro" id="IPR000160">
    <property type="entry name" value="GGDEF_dom"/>
</dbReference>
<dbReference type="InterPro" id="IPR035965">
    <property type="entry name" value="PAS-like_dom_sf"/>
</dbReference>
<evidence type="ECO:0000313" key="8">
    <source>
        <dbReference type="Proteomes" id="UP000501534"/>
    </source>
</evidence>
<keyword evidence="8" id="KW-1185">Reference proteome</keyword>
<dbReference type="CDD" id="cd01948">
    <property type="entry name" value="EAL"/>
    <property type="match status" value="1"/>
</dbReference>
<dbReference type="PANTHER" id="PTHR44757:SF2">
    <property type="entry name" value="BIOFILM ARCHITECTURE MAINTENANCE PROTEIN MBAA"/>
    <property type="match status" value="1"/>
</dbReference>
<sequence length="811" mass="89181">MGSRPLIDMQDYSPAARAYWWIVAGLGTVAIAYSLATLARLDNSSLIQALVLAAIAAVVGLFPVRIPGAKTSLGGAEIFIFLALLLYGPAAAVLAAALEGAVGAWRTSKRATSRIVTPSLAAIAMLICAKAFEMSRDQLMAAGFNSGALMGALLVFSLVLFAANTVLTSMLFALKKREAVTPFQWVVEFRWIALAYISGASIAGLLYVSFQHFGLAVLLVSVPVIAMFLTTLHSYFQRMEDDERHMSELKESESRFHSAFTHAAIGMGLVSAEDGRFIQANKAFCEMLGRPANDLLAANLHSLVHPDDRRILNTAVTELRSGAVATVHPEVRGLHREGHGVWMSLNISLARDWQFRTHNLIVQAQDISARRRAEAELYHNAYHDSLTQLANRTHFDEQLNRAIARVKRHAEQRFAVMYLDFDRFKMVNDSLGHKAGDELLVHLAKRLKAILRPTDVLARLGGDEFALLLEDVHKERDAADLAERIQRELQKPFRLGAMDVSISASIGITFSTIGYESSDQIIRDADIAMYKAKSKGKAQYAMFDASLHQHVAEQLLLESELRRALGAGEIYLDYQPIYTLKDKRLNGFEALARWRHPERGIMEPATFIPLAEETGLIVPLGNWVLREACRQMREWSKGGDGLRMSVNVSSLQLNDHEFVGQVQRAIAEAGILPTQLTLEVTESILMNGAPETLAALTSLRDMGVTLSIDDFGTGYSSLSYLAKLPIDQLKVDRSFIEKMGEEGDNGEIVRAIFTLGQALSKQVFAEGIETAKQLSLLQELGCEFGQGFLLSHPVNAERAGGILAEHALVTA</sequence>
<dbReference type="InterPro" id="IPR035919">
    <property type="entry name" value="EAL_sf"/>
</dbReference>
<feature type="transmembrane region" description="Helical" evidence="2">
    <location>
        <begin position="213"/>
        <end position="236"/>
    </location>
</feature>
<dbReference type="SUPFAM" id="SSF55073">
    <property type="entry name" value="Nucleotide cyclase"/>
    <property type="match status" value="1"/>
</dbReference>
<dbReference type="EMBL" id="CP053069">
    <property type="protein sequence ID" value="QJR12400.1"/>
    <property type="molecule type" value="Genomic_DNA"/>
</dbReference>
<dbReference type="GO" id="GO:0071732">
    <property type="term" value="P:cellular response to nitric oxide"/>
    <property type="evidence" value="ECO:0007669"/>
    <property type="project" value="UniProtKB-ARBA"/>
</dbReference>
<keyword evidence="2" id="KW-0812">Transmembrane</keyword>
<gene>
    <name evidence="7" type="ORF">DSM104443_03486</name>
</gene>
<evidence type="ECO:0000256" key="2">
    <source>
        <dbReference type="SAM" id="Phobius"/>
    </source>
</evidence>
<dbReference type="Pfam" id="PF00990">
    <property type="entry name" value="GGDEF"/>
    <property type="match status" value="1"/>
</dbReference>
<dbReference type="SUPFAM" id="SSF141868">
    <property type="entry name" value="EAL domain-like"/>
    <property type="match status" value="1"/>
</dbReference>
<keyword evidence="2" id="KW-0472">Membrane</keyword>
<dbReference type="CDD" id="cd01949">
    <property type="entry name" value="GGDEF"/>
    <property type="match status" value="1"/>
</dbReference>
<evidence type="ECO:0000259" key="6">
    <source>
        <dbReference type="PROSITE" id="PS50887"/>
    </source>
</evidence>
<dbReference type="GO" id="GO:0071111">
    <property type="term" value="F:cyclic-guanylate-specific phosphodiesterase activity"/>
    <property type="evidence" value="ECO:0007669"/>
    <property type="project" value="UniProtKB-EC"/>
</dbReference>
<accession>A0A6M4GYQ7</accession>
<evidence type="ECO:0000259" key="5">
    <source>
        <dbReference type="PROSITE" id="PS50883"/>
    </source>
</evidence>
<dbReference type="Gene3D" id="3.20.20.450">
    <property type="entry name" value="EAL domain"/>
    <property type="match status" value="1"/>
</dbReference>
<dbReference type="InterPro" id="IPR052155">
    <property type="entry name" value="Biofilm_reg_signaling"/>
</dbReference>
<dbReference type="Gene3D" id="3.30.450.20">
    <property type="entry name" value="PAS domain"/>
    <property type="match status" value="1"/>
</dbReference>
<evidence type="ECO:0000256" key="1">
    <source>
        <dbReference type="ARBA" id="ARBA00051114"/>
    </source>
</evidence>
<dbReference type="Proteomes" id="UP000501534">
    <property type="component" value="Chromosome"/>
</dbReference>
<feature type="domain" description="PAC" evidence="4">
    <location>
        <begin position="327"/>
        <end position="379"/>
    </location>
</feature>
<dbReference type="SMART" id="SM00267">
    <property type="entry name" value="GGDEF"/>
    <property type="match status" value="1"/>
</dbReference>
<feature type="transmembrane region" description="Helical" evidence="2">
    <location>
        <begin position="186"/>
        <end position="207"/>
    </location>
</feature>
<feature type="transmembrane region" description="Helical" evidence="2">
    <location>
        <begin position="18"/>
        <end position="39"/>
    </location>
</feature>
<feature type="domain" description="PAS" evidence="3">
    <location>
        <begin position="252"/>
        <end position="323"/>
    </location>
</feature>
<keyword evidence="2" id="KW-1133">Transmembrane helix</keyword>
<feature type="transmembrane region" description="Helical" evidence="2">
    <location>
        <begin position="46"/>
        <end position="66"/>
    </location>
</feature>
<dbReference type="PROSITE" id="PS50887">
    <property type="entry name" value="GGDEF"/>
    <property type="match status" value="1"/>
</dbReference>
<feature type="transmembrane region" description="Helical" evidence="2">
    <location>
        <begin position="78"/>
        <end position="103"/>
    </location>
</feature>
<dbReference type="InterPro" id="IPR029787">
    <property type="entry name" value="Nucleotide_cyclase"/>
</dbReference>
<dbReference type="Gene3D" id="3.30.70.270">
    <property type="match status" value="1"/>
</dbReference>
<dbReference type="FunFam" id="3.30.70.270:FF:000001">
    <property type="entry name" value="Diguanylate cyclase domain protein"/>
    <property type="match status" value="1"/>
</dbReference>
<feature type="transmembrane region" description="Helical" evidence="2">
    <location>
        <begin position="115"/>
        <end position="132"/>
    </location>
</feature>
<organism evidence="7 8">
    <name type="scientific">Usitatibacter rugosus</name>
    <dbReference type="NCBI Taxonomy" id="2732067"/>
    <lineage>
        <taxon>Bacteria</taxon>
        <taxon>Pseudomonadati</taxon>
        <taxon>Pseudomonadota</taxon>
        <taxon>Betaproteobacteria</taxon>
        <taxon>Nitrosomonadales</taxon>
        <taxon>Usitatibacteraceae</taxon>
        <taxon>Usitatibacter</taxon>
    </lineage>
</organism>
<feature type="domain" description="GGDEF" evidence="6">
    <location>
        <begin position="412"/>
        <end position="545"/>
    </location>
</feature>
<dbReference type="Gene3D" id="1.10.1760.20">
    <property type="match status" value="1"/>
</dbReference>
<dbReference type="NCBIfam" id="TIGR00229">
    <property type="entry name" value="sensory_box"/>
    <property type="match status" value="1"/>
</dbReference>
<dbReference type="AlphaFoldDB" id="A0A6M4GYQ7"/>
<evidence type="ECO:0000259" key="3">
    <source>
        <dbReference type="PROSITE" id="PS50112"/>
    </source>
</evidence>
<feature type="transmembrane region" description="Helical" evidence="2">
    <location>
        <begin position="152"/>
        <end position="174"/>
    </location>
</feature>
<dbReference type="PROSITE" id="PS50113">
    <property type="entry name" value="PAC"/>
    <property type="match status" value="1"/>
</dbReference>
<evidence type="ECO:0000259" key="4">
    <source>
        <dbReference type="PROSITE" id="PS50113"/>
    </source>
</evidence>
<comment type="catalytic activity">
    <reaction evidence="1">
        <text>3',3'-c-di-GMP + H2O = 5'-phosphoguanylyl(3'-&gt;5')guanosine + H(+)</text>
        <dbReference type="Rhea" id="RHEA:24902"/>
        <dbReference type="ChEBI" id="CHEBI:15377"/>
        <dbReference type="ChEBI" id="CHEBI:15378"/>
        <dbReference type="ChEBI" id="CHEBI:58754"/>
        <dbReference type="ChEBI" id="CHEBI:58805"/>
        <dbReference type="EC" id="3.1.4.52"/>
    </reaction>
    <physiologicalReaction direction="left-to-right" evidence="1">
        <dbReference type="Rhea" id="RHEA:24903"/>
    </physiologicalReaction>
</comment>
<dbReference type="SMART" id="SM00091">
    <property type="entry name" value="PAS"/>
    <property type="match status" value="1"/>
</dbReference>
<dbReference type="PROSITE" id="PS50112">
    <property type="entry name" value="PAS"/>
    <property type="match status" value="1"/>
</dbReference>
<dbReference type="InterPro" id="IPR001633">
    <property type="entry name" value="EAL_dom"/>
</dbReference>
<proteinExistence type="predicted"/>
<dbReference type="NCBIfam" id="TIGR00254">
    <property type="entry name" value="GGDEF"/>
    <property type="match status" value="1"/>
</dbReference>
<feature type="domain" description="EAL" evidence="5">
    <location>
        <begin position="554"/>
        <end position="807"/>
    </location>
</feature>
<dbReference type="Pfam" id="PF08448">
    <property type="entry name" value="PAS_4"/>
    <property type="match status" value="1"/>
</dbReference>
<dbReference type="InterPro" id="IPR000014">
    <property type="entry name" value="PAS"/>
</dbReference>
<evidence type="ECO:0008006" key="9">
    <source>
        <dbReference type="Google" id="ProtNLM"/>
    </source>
</evidence>
<dbReference type="PANTHER" id="PTHR44757">
    <property type="entry name" value="DIGUANYLATE CYCLASE DGCP"/>
    <property type="match status" value="1"/>
</dbReference>
<dbReference type="SUPFAM" id="SSF55785">
    <property type="entry name" value="PYP-like sensor domain (PAS domain)"/>
    <property type="match status" value="1"/>
</dbReference>